<dbReference type="InterPro" id="IPR039422">
    <property type="entry name" value="MarR/SlyA-like"/>
</dbReference>
<dbReference type="InterPro" id="IPR036388">
    <property type="entry name" value="WH-like_DNA-bd_sf"/>
</dbReference>
<accession>A0A3R9WS32</accession>
<dbReference type="PROSITE" id="PS50995">
    <property type="entry name" value="HTH_MARR_2"/>
    <property type="match status" value="1"/>
</dbReference>
<sequence length="162" mass="18100">MGVAMTDVPIQRLRSGEPKIALSASDAREAARLLGLLTGQEEAAGRKTGVAPGSQREVAISRARREFSERKRRAEFFSAAMFGEPAWDILLALYVTEGTHGRHTMTSIRDLVGVPLTTALRWADYLERERLIARSQHPTDRRSMIIELTDKGRQTLDGYFSQ</sequence>
<dbReference type="Proteomes" id="UP000274661">
    <property type="component" value="Unassembled WGS sequence"/>
</dbReference>
<dbReference type="SMART" id="SM00347">
    <property type="entry name" value="HTH_MARR"/>
    <property type="match status" value="1"/>
</dbReference>
<dbReference type="GO" id="GO:0006950">
    <property type="term" value="P:response to stress"/>
    <property type="evidence" value="ECO:0007669"/>
    <property type="project" value="TreeGrafter"/>
</dbReference>
<proteinExistence type="predicted"/>
<dbReference type="AlphaFoldDB" id="A0A3R9WS32"/>
<dbReference type="EMBL" id="RWJF01000001">
    <property type="protein sequence ID" value="RST30457.1"/>
    <property type="molecule type" value="Genomic_DNA"/>
</dbReference>
<dbReference type="OrthoDB" id="7594920at2"/>
<dbReference type="Gene3D" id="1.10.10.10">
    <property type="entry name" value="Winged helix-like DNA-binding domain superfamily/Winged helix DNA-binding domain"/>
    <property type="match status" value="1"/>
</dbReference>
<dbReference type="SUPFAM" id="SSF46785">
    <property type="entry name" value="Winged helix' DNA-binding domain"/>
    <property type="match status" value="1"/>
</dbReference>
<reference evidence="2 3" key="1">
    <citation type="submission" date="2018-12" db="EMBL/GenBank/DDBJ databases">
        <title>Sphingomonas sp. HMF7854 Genome sequencing and assembly.</title>
        <authorList>
            <person name="Cha I."/>
            <person name="Kang H."/>
            <person name="Kim H."/>
            <person name="Kang J."/>
            <person name="Joh K."/>
        </authorList>
    </citation>
    <scope>NUCLEOTIDE SEQUENCE [LARGE SCALE GENOMIC DNA]</scope>
    <source>
        <strain evidence="2 3">HMF7854</strain>
    </source>
</reference>
<dbReference type="Pfam" id="PF01047">
    <property type="entry name" value="MarR"/>
    <property type="match status" value="1"/>
</dbReference>
<organism evidence="2 3">
    <name type="scientific">Sphingomonas ginkgonis</name>
    <dbReference type="NCBI Taxonomy" id="2315330"/>
    <lineage>
        <taxon>Bacteria</taxon>
        <taxon>Pseudomonadati</taxon>
        <taxon>Pseudomonadota</taxon>
        <taxon>Alphaproteobacteria</taxon>
        <taxon>Sphingomonadales</taxon>
        <taxon>Sphingomonadaceae</taxon>
        <taxon>Sphingomonas</taxon>
    </lineage>
</organism>
<comment type="caution">
    <text evidence="2">The sequence shown here is derived from an EMBL/GenBank/DDBJ whole genome shotgun (WGS) entry which is preliminary data.</text>
</comment>
<evidence type="ECO:0000313" key="2">
    <source>
        <dbReference type="EMBL" id="RST30457.1"/>
    </source>
</evidence>
<dbReference type="GO" id="GO:0003700">
    <property type="term" value="F:DNA-binding transcription factor activity"/>
    <property type="evidence" value="ECO:0007669"/>
    <property type="project" value="InterPro"/>
</dbReference>
<dbReference type="InterPro" id="IPR036390">
    <property type="entry name" value="WH_DNA-bd_sf"/>
</dbReference>
<name>A0A3R9WS32_9SPHN</name>
<feature type="domain" description="HTH marR-type" evidence="1">
    <location>
        <begin position="53"/>
        <end position="162"/>
    </location>
</feature>
<dbReference type="InterPro" id="IPR000835">
    <property type="entry name" value="HTH_MarR-typ"/>
</dbReference>
<protein>
    <submittedName>
        <fullName evidence="2">MarR family transcriptional regulator</fullName>
    </submittedName>
</protein>
<dbReference type="PANTHER" id="PTHR33164">
    <property type="entry name" value="TRANSCRIPTIONAL REGULATOR, MARR FAMILY"/>
    <property type="match status" value="1"/>
</dbReference>
<dbReference type="PANTHER" id="PTHR33164:SF57">
    <property type="entry name" value="MARR-FAMILY TRANSCRIPTIONAL REGULATOR"/>
    <property type="match status" value="1"/>
</dbReference>
<gene>
    <name evidence="2" type="ORF">HMF7854_06155</name>
</gene>
<evidence type="ECO:0000313" key="3">
    <source>
        <dbReference type="Proteomes" id="UP000274661"/>
    </source>
</evidence>
<keyword evidence="3" id="KW-1185">Reference proteome</keyword>
<evidence type="ECO:0000259" key="1">
    <source>
        <dbReference type="PROSITE" id="PS50995"/>
    </source>
</evidence>